<name>A0A9D6LQG5_9BACT</name>
<dbReference type="Proteomes" id="UP000808388">
    <property type="component" value="Unassembled WGS sequence"/>
</dbReference>
<comment type="caution">
    <text evidence="1">The sequence shown here is derived from an EMBL/GenBank/DDBJ whole genome shotgun (WGS) entry which is preliminary data.</text>
</comment>
<proteinExistence type="predicted"/>
<sequence length="90" mass="10434">MTKAKVLAVIALYRERFEKEGIGKIKLAHDAIPASSGQVLEHCHAMLDQMVEFMAEGRLEKVFRWLGFIQGCFWRAGWYTLDELKDHNRP</sequence>
<accession>A0A9D6LQG5</accession>
<evidence type="ECO:0000313" key="1">
    <source>
        <dbReference type="EMBL" id="MBI3627186.1"/>
    </source>
</evidence>
<evidence type="ECO:0000313" key="2">
    <source>
        <dbReference type="Proteomes" id="UP000808388"/>
    </source>
</evidence>
<dbReference type="AlphaFoldDB" id="A0A9D6LQG5"/>
<dbReference type="EMBL" id="JACQCQ010000002">
    <property type="protein sequence ID" value="MBI3627186.1"/>
    <property type="molecule type" value="Genomic_DNA"/>
</dbReference>
<reference evidence="1" key="1">
    <citation type="submission" date="2020-07" db="EMBL/GenBank/DDBJ databases">
        <title>Huge and variable diversity of episymbiotic CPR bacteria and DPANN archaea in groundwater ecosystems.</title>
        <authorList>
            <person name="He C.Y."/>
            <person name="Keren R."/>
            <person name="Whittaker M."/>
            <person name="Farag I.F."/>
            <person name="Doudna J."/>
            <person name="Cate J.H.D."/>
            <person name="Banfield J.F."/>
        </authorList>
    </citation>
    <scope>NUCLEOTIDE SEQUENCE</scope>
    <source>
        <strain evidence="1">NC_groundwater_972_Pr1_S-0.2um_49_27</strain>
    </source>
</reference>
<gene>
    <name evidence="1" type="ORF">HY220_00340</name>
</gene>
<organism evidence="1 2">
    <name type="scientific">Candidatus Sungiibacteriota bacterium</name>
    <dbReference type="NCBI Taxonomy" id="2750080"/>
    <lineage>
        <taxon>Bacteria</taxon>
        <taxon>Candidatus Sungiibacteriota</taxon>
    </lineage>
</organism>
<protein>
    <submittedName>
        <fullName evidence="1">Uncharacterized protein</fullName>
    </submittedName>
</protein>